<dbReference type="InterPro" id="IPR000742">
    <property type="entry name" value="EGF"/>
</dbReference>
<comment type="caution">
    <text evidence="1">Lacks conserved residue(s) required for the propagation of feature annotation.</text>
</comment>
<dbReference type="GO" id="GO:0005886">
    <property type="term" value="C:plasma membrane"/>
    <property type="evidence" value="ECO:0007669"/>
    <property type="project" value="TreeGrafter"/>
</dbReference>
<name>A0A8U0U624_SALNM</name>
<dbReference type="PANTHER" id="PTHR11905:SF136">
    <property type="entry name" value="DISINTEGRIN AND METALLOPROTEINASE DOMAIN-CONTAINING PROTEIN 9"/>
    <property type="match status" value="1"/>
</dbReference>
<evidence type="ECO:0000313" key="5">
    <source>
        <dbReference type="Proteomes" id="UP000808372"/>
    </source>
</evidence>
<dbReference type="RefSeq" id="XP_038840151.1">
    <property type="nucleotide sequence ID" value="XM_038984223.1"/>
</dbReference>
<dbReference type="Proteomes" id="UP000808372">
    <property type="component" value="Unplaced"/>
</dbReference>
<feature type="disulfide bond" evidence="1">
    <location>
        <begin position="59"/>
        <end position="68"/>
    </location>
</feature>
<feature type="domain" description="EGF-like" evidence="4">
    <location>
        <begin position="35"/>
        <end position="69"/>
    </location>
</feature>
<keyword evidence="1" id="KW-1015">Disulfide bond</keyword>
<feature type="region of interest" description="Disordered" evidence="2">
    <location>
        <begin position="124"/>
        <end position="208"/>
    </location>
</feature>
<evidence type="ECO:0000259" key="4">
    <source>
        <dbReference type="PROSITE" id="PS50026"/>
    </source>
</evidence>
<keyword evidence="1" id="KW-0245">EGF-like domain</keyword>
<keyword evidence="3" id="KW-1133">Transmembrane helix</keyword>
<dbReference type="GeneID" id="120038502"/>
<dbReference type="PANTHER" id="PTHR11905">
    <property type="entry name" value="ADAM A DISINTEGRIN AND METALLOPROTEASE DOMAIN"/>
    <property type="match status" value="1"/>
</dbReference>
<dbReference type="KEGG" id="snh:120038502"/>
<evidence type="ECO:0000256" key="3">
    <source>
        <dbReference type="SAM" id="Phobius"/>
    </source>
</evidence>
<keyword evidence="3" id="KW-0472">Membrane</keyword>
<keyword evidence="5" id="KW-1185">Reference proteome</keyword>
<keyword evidence="3" id="KW-0812">Transmembrane</keyword>
<gene>
    <name evidence="6" type="primary">LOC120038502</name>
</gene>
<evidence type="ECO:0000256" key="1">
    <source>
        <dbReference type="PROSITE-ProRule" id="PRU00076"/>
    </source>
</evidence>
<sequence>MGGLFEFRDNIQDSSLFFQACLDFQCVNASALLPVDLHCDANSTCNSRGVCNNLGHCHCNDGWGPPYCAKSGRGGSVDSGPAQIDYSLRDGLLIFFLLVVPILVLLVLVLLYVFRRDTLERCLKGPRSRRSRSGNTANGQANGNVPKTPTPQPLATQASPPQPMPTYPPSSTSGPRYGENNNWNQPPATQPPLPHQGPGVPKPIPPKH</sequence>
<proteinExistence type="predicted"/>
<feature type="compositionally biased region" description="Polar residues" evidence="2">
    <location>
        <begin position="133"/>
        <end position="158"/>
    </location>
</feature>
<protein>
    <submittedName>
        <fullName evidence="6">Disintegrin and metalloproteinase domain-containing protein 9-like</fullName>
    </submittedName>
</protein>
<dbReference type="PROSITE" id="PS01186">
    <property type="entry name" value="EGF_2"/>
    <property type="match status" value="1"/>
</dbReference>
<dbReference type="PROSITE" id="PS50026">
    <property type="entry name" value="EGF_3"/>
    <property type="match status" value="1"/>
</dbReference>
<feature type="transmembrane region" description="Helical" evidence="3">
    <location>
        <begin position="92"/>
        <end position="114"/>
    </location>
</feature>
<evidence type="ECO:0000313" key="6">
    <source>
        <dbReference type="RefSeq" id="XP_038840151.1"/>
    </source>
</evidence>
<organism evidence="5 6">
    <name type="scientific">Salvelinus namaycush</name>
    <name type="common">Lake trout</name>
    <name type="synonym">Salmo namaycush</name>
    <dbReference type="NCBI Taxonomy" id="8040"/>
    <lineage>
        <taxon>Eukaryota</taxon>
        <taxon>Metazoa</taxon>
        <taxon>Chordata</taxon>
        <taxon>Craniata</taxon>
        <taxon>Vertebrata</taxon>
        <taxon>Euteleostomi</taxon>
        <taxon>Actinopterygii</taxon>
        <taxon>Neopterygii</taxon>
        <taxon>Teleostei</taxon>
        <taxon>Protacanthopterygii</taxon>
        <taxon>Salmoniformes</taxon>
        <taxon>Salmonidae</taxon>
        <taxon>Salmoninae</taxon>
        <taxon>Salvelinus</taxon>
    </lineage>
</organism>
<accession>A0A8U0U624</accession>
<feature type="compositionally biased region" description="Pro residues" evidence="2">
    <location>
        <begin position="188"/>
        <end position="208"/>
    </location>
</feature>
<reference evidence="6" key="1">
    <citation type="submission" date="2025-08" db="UniProtKB">
        <authorList>
            <consortium name="RefSeq"/>
        </authorList>
    </citation>
    <scope>IDENTIFICATION</scope>
    <source>
        <tissue evidence="6">White muscle</tissue>
    </source>
</reference>
<dbReference type="AlphaFoldDB" id="A0A8U0U624"/>
<evidence type="ECO:0000256" key="2">
    <source>
        <dbReference type="SAM" id="MobiDB-lite"/>
    </source>
</evidence>